<proteinExistence type="inferred from homology"/>
<evidence type="ECO:0000313" key="3">
    <source>
        <dbReference type="Proteomes" id="UP000632849"/>
    </source>
</evidence>
<name>A0A919BWY5_STRFL</name>
<organism evidence="2 3">
    <name type="scientific">Streptomyces filamentosus</name>
    <name type="common">Streptomyces roseosporus</name>
    <dbReference type="NCBI Taxonomy" id="67294"/>
    <lineage>
        <taxon>Bacteria</taxon>
        <taxon>Bacillati</taxon>
        <taxon>Actinomycetota</taxon>
        <taxon>Actinomycetes</taxon>
        <taxon>Kitasatosporales</taxon>
        <taxon>Streptomycetaceae</taxon>
        <taxon>Streptomyces</taxon>
    </lineage>
</organism>
<dbReference type="Pfam" id="PF11578">
    <property type="entry name" value="DUF3237"/>
    <property type="match status" value="1"/>
</dbReference>
<reference evidence="2" key="2">
    <citation type="submission" date="2020-09" db="EMBL/GenBank/DDBJ databases">
        <authorList>
            <person name="Sun Q."/>
            <person name="Ohkuma M."/>
        </authorList>
    </citation>
    <scope>NUCLEOTIDE SEQUENCE</scope>
    <source>
        <strain evidence="2">JCM 4122</strain>
    </source>
</reference>
<dbReference type="InterPro" id="IPR020915">
    <property type="entry name" value="UPF0311"/>
</dbReference>
<dbReference type="Gene3D" id="2.40.160.20">
    <property type="match status" value="1"/>
</dbReference>
<dbReference type="HAMAP" id="MF_00775">
    <property type="entry name" value="UPF0311"/>
    <property type="match status" value="1"/>
</dbReference>
<accession>A0A919BWY5</accession>
<protein>
    <recommendedName>
        <fullName evidence="1">UPF0311 protein GCM10017667_69920</fullName>
    </recommendedName>
</protein>
<dbReference type="AlphaFoldDB" id="A0A919BWY5"/>
<dbReference type="PANTHER" id="PTHR37315">
    <property type="entry name" value="UPF0311 PROTEIN BLR7842"/>
    <property type="match status" value="1"/>
</dbReference>
<evidence type="ECO:0000256" key="1">
    <source>
        <dbReference type="HAMAP-Rule" id="MF_00775"/>
    </source>
</evidence>
<keyword evidence="3" id="KW-1185">Reference proteome</keyword>
<reference evidence="2" key="1">
    <citation type="journal article" date="2014" name="Int. J. Syst. Evol. Microbiol.">
        <title>Complete genome sequence of Corynebacterium casei LMG S-19264T (=DSM 44701T), isolated from a smear-ripened cheese.</title>
        <authorList>
            <consortium name="US DOE Joint Genome Institute (JGI-PGF)"/>
            <person name="Walter F."/>
            <person name="Albersmeier A."/>
            <person name="Kalinowski J."/>
            <person name="Ruckert C."/>
        </authorList>
    </citation>
    <scope>NUCLEOTIDE SEQUENCE</scope>
    <source>
        <strain evidence="2">JCM 4122</strain>
    </source>
</reference>
<dbReference type="EMBL" id="BNBE01000004">
    <property type="protein sequence ID" value="GHG24282.1"/>
    <property type="molecule type" value="Genomic_DNA"/>
</dbReference>
<dbReference type="Proteomes" id="UP000632849">
    <property type="component" value="Unassembled WGS sequence"/>
</dbReference>
<evidence type="ECO:0000313" key="2">
    <source>
        <dbReference type="EMBL" id="GHG24282.1"/>
    </source>
</evidence>
<dbReference type="PANTHER" id="PTHR37315:SF1">
    <property type="entry name" value="UPF0311 PROTEIN BLR7842"/>
    <property type="match status" value="1"/>
</dbReference>
<gene>
    <name evidence="2" type="ORF">GCM10017667_69920</name>
</gene>
<dbReference type="RefSeq" id="WP_229915802.1">
    <property type="nucleotide sequence ID" value="NZ_BNBE01000004.1"/>
</dbReference>
<comment type="similarity">
    <text evidence="1">Belongs to the UPF0311 family.</text>
</comment>
<sequence length="164" mass="17823">MIAPEPHPVVGPGFTPALSFAFEVRVFLAPSLHIGHGGGEVTEYVPITGGTVDGPRLRGTVLAGGGDWCDRRRGVYQLDARYLLETDDGAVIDITNRGYYHEDDPTAPAQYDGALRVSEPGVYYRTSPVFRTDAPAHLWLARTVFVGLARGDDSEVAIRFYSVT</sequence>
<comment type="caution">
    <text evidence="2">The sequence shown here is derived from an EMBL/GenBank/DDBJ whole genome shotgun (WGS) entry which is preliminary data.</text>
</comment>